<evidence type="ECO:0000313" key="4">
    <source>
        <dbReference type="Proteomes" id="UP000701698"/>
    </source>
</evidence>
<dbReference type="Proteomes" id="UP000701698">
    <property type="component" value="Unassembled WGS sequence"/>
</dbReference>
<comment type="similarity">
    <text evidence="1">Belongs to the UPF0213 family.</text>
</comment>
<dbReference type="InterPro" id="IPR000305">
    <property type="entry name" value="GIY-YIG_endonuc"/>
</dbReference>
<dbReference type="CDD" id="cd10449">
    <property type="entry name" value="GIY-YIG_SLX1_like"/>
    <property type="match status" value="1"/>
</dbReference>
<name>A0A955LHN6_UNCKA</name>
<protein>
    <submittedName>
        <fullName evidence="3">GIY-YIG nuclease family protein</fullName>
    </submittedName>
</protein>
<feature type="domain" description="GIY-YIG" evidence="2">
    <location>
        <begin position="1"/>
        <end position="78"/>
    </location>
</feature>
<reference evidence="3" key="1">
    <citation type="submission" date="2020-04" db="EMBL/GenBank/DDBJ databases">
        <authorList>
            <person name="Zhang T."/>
        </authorList>
    </citation>
    <scope>NUCLEOTIDE SEQUENCE</scope>
    <source>
        <strain evidence="3">HKST-UBA01</strain>
    </source>
</reference>
<comment type="caution">
    <text evidence="3">The sequence shown here is derived from an EMBL/GenBank/DDBJ whole genome shotgun (WGS) entry which is preliminary data.</text>
</comment>
<dbReference type="EMBL" id="JAGQKX010000107">
    <property type="protein sequence ID" value="MCA9390483.1"/>
    <property type="molecule type" value="Genomic_DNA"/>
</dbReference>
<evidence type="ECO:0000259" key="2">
    <source>
        <dbReference type="PROSITE" id="PS50164"/>
    </source>
</evidence>
<dbReference type="PANTHER" id="PTHR34477:SF1">
    <property type="entry name" value="UPF0213 PROTEIN YHBQ"/>
    <property type="match status" value="1"/>
</dbReference>
<dbReference type="AlphaFoldDB" id="A0A955LHN6"/>
<dbReference type="InterPro" id="IPR050190">
    <property type="entry name" value="UPF0213_domain"/>
</dbReference>
<dbReference type="PROSITE" id="PS50164">
    <property type="entry name" value="GIY_YIG"/>
    <property type="match status" value="1"/>
</dbReference>
<dbReference type="SUPFAM" id="SSF82771">
    <property type="entry name" value="GIY-YIG endonuclease"/>
    <property type="match status" value="1"/>
</dbReference>
<evidence type="ECO:0000313" key="3">
    <source>
        <dbReference type="EMBL" id="MCA9390483.1"/>
    </source>
</evidence>
<reference evidence="3" key="2">
    <citation type="journal article" date="2021" name="Microbiome">
        <title>Successional dynamics and alternative stable states in a saline activated sludge microbial community over 9 years.</title>
        <authorList>
            <person name="Wang Y."/>
            <person name="Ye J."/>
            <person name="Ju F."/>
            <person name="Liu L."/>
            <person name="Boyd J.A."/>
            <person name="Deng Y."/>
            <person name="Parks D.H."/>
            <person name="Jiang X."/>
            <person name="Yin X."/>
            <person name="Woodcroft B.J."/>
            <person name="Tyson G.W."/>
            <person name="Hugenholtz P."/>
            <person name="Polz M.F."/>
            <person name="Zhang T."/>
        </authorList>
    </citation>
    <scope>NUCLEOTIDE SEQUENCE</scope>
    <source>
        <strain evidence="3">HKST-UBA01</strain>
    </source>
</reference>
<dbReference type="PANTHER" id="PTHR34477">
    <property type="entry name" value="UPF0213 PROTEIN YHBQ"/>
    <property type="match status" value="1"/>
</dbReference>
<dbReference type="InterPro" id="IPR035901">
    <property type="entry name" value="GIY-YIG_endonuc_sf"/>
</dbReference>
<proteinExistence type="inferred from homology"/>
<gene>
    <name evidence="3" type="ORF">KC571_03705</name>
</gene>
<dbReference type="Gene3D" id="3.40.1440.10">
    <property type="entry name" value="GIY-YIG endonuclease"/>
    <property type="match status" value="1"/>
</dbReference>
<organism evidence="3 4">
    <name type="scientific">candidate division WWE3 bacterium</name>
    <dbReference type="NCBI Taxonomy" id="2053526"/>
    <lineage>
        <taxon>Bacteria</taxon>
        <taxon>Katanobacteria</taxon>
    </lineage>
</organism>
<dbReference type="Pfam" id="PF01541">
    <property type="entry name" value="GIY-YIG"/>
    <property type="match status" value="1"/>
</dbReference>
<evidence type="ECO:0000256" key="1">
    <source>
        <dbReference type="ARBA" id="ARBA00007435"/>
    </source>
</evidence>
<accession>A0A955LHN6</accession>
<sequence>MFYYTYVLYSLKDDKLYIGFTSNLKRRLAEHTQGKNISTAKRLPVKLIYFEGHLSKGDAMRRERYYKTTKGKVTLKQIVRKTFTDLHA</sequence>